<dbReference type="NCBIfam" id="NF001854">
    <property type="entry name" value="PRK00575.1"/>
    <property type="match status" value="1"/>
</dbReference>
<evidence type="ECO:0000256" key="8">
    <source>
        <dbReference type="ARBA" id="ARBA00023136"/>
    </source>
</evidence>
<keyword evidence="11" id="KW-1185">Reference proteome</keyword>
<evidence type="ECO:0000256" key="4">
    <source>
        <dbReference type="ARBA" id="ARBA00022692"/>
    </source>
</evidence>
<comment type="function">
    <text evidence="9">Part of the twin-arginine translocation (Tat) system that transports large folded proteins containing a characteristic twin-arginine motif in their signal peptide across membranes. TatA could form the protein-conducting channel of the Tat system.</text>
</comment>
<evidence type="ECO:0000256" key="3">
    <source>
        <dbReference type="ARBA" id="ARBA00022475"/>
    </source>
</evidence>
<evidence type="ECO:0000256" key="9">
    <source>
        <dbReference type="HAMAP-Rule" id="MF_00236"/>
    </source>
</evidence>
<dbReference type="Gene3D" id="1.20.5.3310">
    <property type="match status" value="1"/>
</dbReference>
<proteinExistence type="inferred from homology"/>
<comment type="subcellular location">
    <subcellularLocation>
        <location evidence="1 9">Cell membrane</location>
        <topology evidence="1 9">Single-pass membrane protein</topology>
    </subcellularLocation>
</comment>
<evidence type="ECO:0000256" key="1">
    <source>
        <dbReference type="ARBA" id="ARBA00004162"/>
    </source>
</evidence>
<evidence type="ECO:0000313" key="10">
    <source>
        <dbReference type="EMBL" id="MDK9498202.1"/>
    </source>
</evidence>
<dbReference type="InterPro" id="IPR003369">
    <property type="entry name" value="TatA/B/E"/>
</dbReference>
<dbReference type="HAMAP" id="MF_00236">
    <property type="entry name" value="TatA_E"/>
    <property type="match status" value="1"/>
</dbReference>
<keyword evidence="7 9" id="KW-0811">Translocation</keyword>
<name>A0ABT7GX67_9ACTN</name>
<accession>A0ABT7GX67</accession>
<dbReference type="InterPro" id="IPR006312">
    <property type="entry name" value="TatA/E"/>
</dbReference>
<evidence type="ECO:0000256" key="6">
    <source>
        <dbReference type="ARBA" id="ARBA00022989"/>
    </source>
</evidence>
<comment type="subunit">
    <text evidence="9">The Tat system comprises two distinct complexes: a TatABC complex, containing multiple copies of TatA, TatB and TatC subunits, and a separate TatA complex, containing only TatA subunits. Substrates initially bind to the TatABC complex, which probably triggers association of the separate TatA complex to form the active translocon.</text>
</comment>
<evidence type="ECO:0000313" key="11">
    <source>
        <dbReference type="Proteomes" id="UP001223390"/>
    </source>
</evidence>
<keyword evidence="8 9" id="KW-0472">Membrane</keyword>
<keyword evidence="3 9" id="KW-1003">Cell membrane</keyword>
<reference evidence="10 11" key="1">
    <citation type="submission" date="2023-05" db="EMBL/GenBank/DDBJ databases">
        <title>Sequencing and Assembly of Streptomyces sp. NP73.</title>
        <authorList>
            <person name="Konwar A.N."/>
            <person name="Saikia K."/>
            <person name="Thakur D."/>
        </authorList>
    </citation>
    <scope>NUCLEOTIDE SEQUENCE [LARGE SCALE GENOMIC DNA]</scope>
    <source>
        <strain evidence="10 11">NP73</strain>
    </source>
</reference>
<sequence>MLRNGLEPWHVIIVLAVALLVFGSKRLPDMARSLGKSARILKSEARAMRAEDTP</sequence>
<keyword evidence="4 9" id="KW-0812">Transmembrane</keyword>
<evidence type="ECO:0000256" key="2">
    <source>
        <dbReference type="ARBA" id="ARBA00022448"/>
    </source>
</evidence>
<keyword evidence="6 9" id="KW-1133">Transmembrane helix</keyword>
<evidence type="ECO:0000256" key="5">
    <source>
        <dbReference type="ARBA" id="ARBA00022927"/>
    </source>
</evidence>
<evidence type="ECO:0000256" key="7">
    <source>
        <dbReference type="ARBA" id="ARBA00023010"/>
    </source>
</evidence>
<keyword evidence="5 9" id="KW-0653">Protein transport</keyword>
<dbReference type="EMBL" id="JASITI010000027">
    <property type="protein sequence ID" value="MDK9498202.1"/>
    <property type="molecule type" value="Genomic_DNA"/>
</dbReference>
<protein>
    <recommendedName>
        <fullName evidence="9">Sec-independent protein translocase protein TatA</fullName>
    </recommendedName>
</protein>
<gene>
    <name evidence="9 10" type="primary">tatA</name>
    <name evidence="10" type="ORF">QEZ40_003152</name>
</gene>
<dbReference type="RefSeq" id="WP_125818359.1">
    <property type="nucleotide sequence ID" value="NZ_JASITI010000027.1"/>
</dbReference>
<organism evidence="10 11">
    <name type="scientific">Streptomyces katrae</name>
    <dbReference type="NCBI Taxonomy" id="68223"/>
    <lineage>
        <taxon>Bacteria</taxon>
        <taxon>Bacillati</taxon>
        <taxon>Actinomycetota</taxon>
        <taxon>Actinomycetes</taxon>
        <taxon>Kitasatosporales</taxon>
        <taxon>Streptomycetaceae</taxon>
        <taxon>Streptomyces</taxon>
    </lineage>
</organism>
<keyword evidence="2 9" id="KW-0813">Transport</keyword>
<comment type="similarity">
    <text evidence="9">Belongs to the TatA/E family.</text>
</comment>
<feature type="transmembrane region" description="Helical" evidence="9">
    <location>
        <begin position="6"/>
        <end position="23"/>
    </location>
</feature>
<dbReference type="Pfam" id="PF02416">
    <property type="entry name" value="TatA_B_E"/>
    <property type="match status" value="1"/>
</dbReference>
<dbReference type="NCBIfam" id="TIGR01411">
    <property type="entry name" value="tatAE"/>
    <property type="match status" value="1"/>
</dbReference>
<dbReference type="Proteomes" id="UP001223390">
    <property type="component" value="Unassembled WGS sequence"/>
</dbReference>
<comment type="caution">
    <text evidence="10">The sequence shown here is derived from an EMBL/GenBank/DDBJ whole genome shotgun (WGS) entry which is preliminary data.</text>
</comment>
<dbReference type="PANTHER" id="PTHR42982">
    <property type="entry name" value="SEC-INDEPENDENT PROTEIN TRANSLOCASE PROTEIN TATA"/>
    <property type="match status" value="1"/>
</dbReference>
<dbReference type="PANTHER" id="PTHR42982:SF8">
    <property type="entry name" value="SEC-INDEPENDENT PROTEIN TRANSLOCASE PROTEIN TATA"/>
    <property type="match status" value="1"/>
</dbReference>